<dbReference type="EMBL" id="GHES01045353">
    <property type="protein sequence ID" value="MPA75912.1"/>
    <property type="molecule type" value="Transcribed_RNA"/>
</dbReference>
<name>A0A5B7C3U3_DAVIN</name>
<evidence type="ECO:0000313" key="5">
    <source>
        <dbReference type="EMBL" id="MPA75912.1"/>
    </source>
</evidence>
<feature type="region of interest" description="Disordered" evidence="3">
    <location>
        <begin position="53"/>
        <end position="103"/>
    </location>
</feature>
<organism evidence="5">
    <name type="scientific">Davidia involucrata</name>
    <name type="common">Dove tree</name>
    <dbReference type="NCBI Taxonomy" id="16924"/>
    <lineage>
        <taxon>Eukaryota</taxon>
        <taxon>Viridiplantae</taxon>
        <taxon>Streptophyta</taxon>
        <taxon>Embryophyta</taxon>
        <taxon>Tracheophyta</taxon>
        <taxon>Spermatophyta</taxon>
        <taxon>Magnoliopsida</taxon>
        <taxon>eudicotyledons</taxon>
        <taxon>Gunneridae</taxon>
        <taxon>Pentapetalae</taxon>
        <taxon>asterids</taxon>
        <taxon>Cornales</taxon>
        <taxon>Nyssaceae</taxon>
        <taxon>Davidia</taxon>
    </lineage>
</organism>
<proteinExistence type="predicted"/>
<keyword evidence="2" id="KW-0539">Nucleus</keyword>
<keyword evidence="5" id="KW-0808">Transferase</keyword>
<gene>
    <name evidence="5" type="ORF">Din_045353</name>
</gene>
<evidence type="ECO:0000256" key="3">
    <source>
        <dbReference type="SAM" id="MobiDB-lite"/>
    </source>
</evidence>
<feature type="compositionally biased region" description="Basic residues" evidence="3">
    <location>
        <begin position="77"/>
        <end position="87"/>
    </location>
</feature>
<accession>A0A5B7C3U3</accession>
<comment type="subcellular location">
    <subcellularLocation>
        <location evidence="1">Nucleus</location>
    </subcellularLocation>
</comment>
<dbReference type="InterPro" id="IPR054502">
    <property type="entry name" value="bHLH-TF_ACT-like_plant"/>
</dbReference>
<dbReference type="EC" id="2.7.1.43" evidence="5"/>
<sequence length="103" mass="11577">MEAMNSLGLEVTNVNVTSFKGLVSNVFEVEKKDSDQLVQADADHVRDALLEITRNPSGGGWPEMAKGSEKGNGTDYHHHHHHHHNPHFHSQQISSHHLHHLQN</sequence>
<feature type="domain" description="Plant bHLH transcription factor ACT-like" evidence="4">
    <location>
        <begin position="1"/>
        <end position="52"/>
    </location>
</feature>
<evidence type="ECO:0000256" key="2">
    <source>
        <dbReference type="ARBA" id="ARBA00023242"/>
    </source>
</evidence>
<dbReference type="GO" id="GO:0080090">
    <property type="term" value="P:regulation of primary metabolic process"/>
    <property type="evidence" value="ECO:0007669"/>
    <property type="project" value="UniProtKB-ARBA"/>
</dbReference>
<dbReference type="Pfam" id="PF22754">
    <property type="entry name" value="bHLH-TF_ACT-like_plant"/>
    <property type="match status" value="1"/>
</dbReference>
<dbReference type="GO" id="GO:0047940">
    <property type="term" value="F:glucuronokinase activity"/>
    <property type="evidence" value="ECO:0007669"/>
    <property type="project" value="UniProtKB-EC"/>
</dbReference>
<dbReference type="GO" id="GO:0005634">
    <property type="term" value="C:nucleus"/>
    <property type="evidence" value="ECO:0007669"/>
    <property type="project" value="UniProtKB-SubCell"/>
</dbReference>
<evidence type="ECO:0000256" key="1">
    <source>
        <dbReference type="ARBA" id="ARBA00004123"/>
    </source>
</evidence>
<protein>
    <submittedName>
        <fullName evidence="5">Putative transcription factor ABORTED MICROSPORES-like</fullName>
        <ecNumber evidence="5">2.7.1.43</ecNumber>
    </submittedName>
</protein>
<evidence type="ECO:0000259" key="4">
    <source>
        <dbReference type="Pfam" id="PF22754"/>
    </source>
</evidence>
<reference evidence="5" key="1">
    <citation type="submission" date="2019-08" db="EMBL/GenBank/DDBJ databases">
        <title>Reference gene set and small RNA set construction with multiple tissues from Davidia involucrata Baill.</title>
        <authorList>
            <person name="Yang H."/>
            <person name="Zhou C."/>
            <person name="Li G."/>
            <person name="Wang J."/>
            <person name="Gao P."/>
            <person name="Wang M."/>
            <person name="Wang R."/>
            <person name="Zhao Y."/>
        </authorList>
    </citation>
    <scope>NUCLEOTIDE SEQUENCE</scope>
    <source>
        <tissue evidence="5">Mixed with DoveR01_LX</tissue>
    </source>
</reference>
<dbReference type="AlphaFoldDB" id="A0A5B7C3U3"/>